<dbReference type="EMBL" id="APWK03000009">
    <property type="protein sequence ID" value="PHH55596.1"/>
    <property type="molecule type" value="Genomic_DNA"/>
</dbReference>
<feature type="transmembrane region" description="Helical" evidence="2">
    <location>
        <begin position="61"/>
        <end position="83"/>
    </location>
</feature>
<keyword evidence="2" id="KW-0812">Transmembrane</keyword>
<keyword evidence="4" id="KW-1185">Reference proteome</keyword>
<feature type="region of interest" description="Disordered" evidence="1">
    <location>
        <begin position="1"/>
        <end position="32"/>
    </location>
</feature>
<gene>
    <name evidence="3" type="ORF">CFIMG_008629RA00001</name>
</gene>
<evidence type="ECO:0000256" key="2">
    <source>
        <dbReference type="SAM" id="Phobius"/>
    </source>
</evidence>
<sequence length="89" mass="10428">MQIEQEGIEMSCRPSREREAADDRRRNGVSESEDMLMLDSRLLVPKVRICEDKDVEVDVDIYLYNPISNLCFVKLLMVITLTLKYMSNR</sequence>
<dbReference type="AlphaFoldDB" id="A0A2C5XHI1"/>
<name>A0A2C5XHI1_9PEZI</name>
<evidence type="ECO:0000313" key="4">
    <source>
        <dbReference type="Proteomes" id="UP000222788"/>
    </source>
</evidence>
<evidence type="ECO:0000256" key="1">
    <source>
        <dbReference type="SAM" id="MobiDB-lite"/>
    </source>
</evidence>
<comment type="caution">
    <text evidence="3">The sequence shown here is derived from an EMBL/GenBank/DDBJ whole genome shotgun (WGS) entry which is preliminary data.</text>
</comment>
<organism evidence="3 4">
    <name type="scientific">Ceratocystis fimbriata CBS 114723</name>
    <dbReference type="NCBI Taxonomy" id="1035309"/>
    <lineage>
        <taxon>Eukaryota</taxon>
        <taxon>Fungi</taxon>
        <taxon>Dikarya</taxon>
        <taxon>Ascomycota</taxon>
        <taxon>Pezizomycotina</taxon>
        <taxon>Sordariomycetes</taxon>
        <taxon>Hypocreomycetidae</taxon>
        <taxon>Microascales</taxon>
        <taxon>Ceratocystidaceae</taxon>
        <taxon>Ceratocystis</taxon>
    </lineage>
</organism>
<reference evidence="3 4" key="1">
    <citation type="journal article" date="2013" name="Fungal Biol.">
        <title>Analysis of microsatellite markers in the genome of the plant pathogen Ceratocystis fimbriata.</title>
        <authorList>
            <person name="Simpson M.C."/>
            <person name="Wilken P.M."/>
            <person name="Coetzee M.P."/>
            <person name="Wingfield M.J."/>
            <person name="Wingfield B.D."/>
        </authorList>
    </citation>
    <scope>NUCLEOTIDE SEQUENCE [LARGE SCALE GENOMIC DNA]</scope>
    <source>
        <strain evidence="3 4">CBS 114723</strain>
    </source>
</reference>
<keyword evidence="2" id="KW-1133">Transmembrane helix</keyword>
<dbReference type="Proteomes" id="UP000222788">
    <property type="component" value="Unassembled WGS sequence"/>
</dbReference>
<accession>A0A2C5XHI1</accession>
<keyword evidence="2" id="KW-0472">Membrane</keyword>
<reference evidence="3 4" key="2">
    <citation type="journal article" date="2013" name="IMA Fungus">
        <title>IMA Genome-F 1: Ceratocystis fimbriata: Draft nuclear genome sequence for the plant pathogen, Ceratocystis fimbriata.</title>
        <authorList>
            <person name="Wilken P.M."/>
            <person name="Steenkamp E.T."/>
            <person name="Wingfield M.J."/>
            <person name="de Beer Z.W."/>
            <person name="Wingfield B.D."/>
        </authorList>
    </citation>
    <scope>NUCLEOTIDE SEQUENCE [LARGE SCALE GENOMIC DNA]</scope>
    <source>
        <strain evidence="3 4">CBS 114723</strain>
    </source>
</reference>
<feature type="compositionally biased region" description="Basic and acidic residues" evidence="1">
    <location>
        <begin position="14"/>
        <end position="28"/>
    </location>
</feature>
<protein>
    <submittedName>
        <fullName evidence="3">Uncharacterized protein</fullName>
    </submittedName>
</protein>
<proteinExistence type="predicted"/>
<evidence type="ECO:0000313" key="3">
    <source>
        <dbReference type="EMBL" id="PHH55596.1"/>
    </source>
</evidence>